<gene>
    <name evidence="3" type="ORF">HWN40_04970</name>
</gene>
<dbReference type="InterPro" id="IPR014495">
    <property type="entry name" value="UCP018671"/>
</dbReference>
<feature type="transmembrane region" description="Helical" evidence="1">
    <location>
        <begin position="7"/>
        <end position="28"/>
    </location>
</feature>
<feature type="transmembrane region" description="Helical" evidence="1">
    <location>
        <begin position="69"/>
        <end position="89"/>
    </location>
</feature>
<evidence type="ECO:0000259" key="2">
    <source>
        <dbReference type="Pfam" id="PF07760"/>
    </source>
</evidence>
<protein>
    <submittedName>
        <fullName evidence="3">DUF1616 domain-containing protein</fullName>
    </submittedName>
</protein>
<dbReference type="Proteomes" id="UP000509594">
    <property type="component" value="Chromosome"/>
</dbReference>
<dbReference type="KEGG" id="mzi:HWN40_04970"/>
<feature type="domain" description="DUF1616" evidence="2">
    <location>
        <begin position="15"/>
        <end position="289"/>
    </location>
</feature>
<keyword evidence="4" id="KW-1185">Reference proteome</keyword>
<dbReference type="PIRSF" id="PIRSF018671">
    <property type="entry name" value="UCP018671"/>
    <property type="match status" value="1"/>
</dbReference>
<reference evidence="3 4" key="1">
    <citation type="submission" date="2020-06" db="EMBL/GenBank/DDBJ databases">
        <title>Methanolobus halotolerans sp. nov., isolated from a saline lake Tus in Siberia.</title>
        <authorList>
            <person name="Shen Y."/>
            <person name="Chen S.-C."/>
            <person name="Lai M.-C."/>
            <person name="Huang H.-H."/>
            <person name="Chiu H.-H."/>
            <person name="Tang S.-L."/>
            <person name="Rogozin D.Y."/>
            <person name="Degermendzhy A.G."/>
        </authorList>
    </citation>
    <scope>NUCLEOTIDE SEQUENCE [LARGE SCALE GENOMIC DNA]</scope>
    <source>
        <strain evidence="3 4">DSM 21339</strain>
    </source>
</reference>
<evidence type="ECO:0000256" key="1">
    <source>
        <dbReference type="SAM" id="Phobius"/>
    </source>
</evidence>
<feature type="transmembrane region" description="Helical" evidence="1">
    <location>
        <begin position="34"/>
        <end position="57"/>
    </location>
</feature>
<keyword evidence="1" id="KW-0472">Membrane</keyword>
<dbReference type="RefSeq" id="WP_176964701.1">
    <property type="nucleotide sequence ID" value="NZ_CP058215.1"/>
</dbReference>
<dbReference type="EMBL" id="CP058215">
    <property type="protein sequence ID" value="QLC49645.1"/>
    <property type="molecule type" value="Genomic_DNA"/>
</dbReference>
<dbReference type="Pfam" id="PF07760">
    <property type="entry name" value="DUF1616"/>
    <property type="match status" value="1"/>
</dbReference>
<feature type="transmembrane region" description="Helical" evidence="1">
    <location>
        <begin position="152"/>
        <end position="173"/>
    </location>
</feature>
<sequence>MGVKEQIPVDILLVAAMVLFLDILILVLSPGAVFLRTVIGLPVLLFVPGYVLVSALFPGKDDLEGLERLVLSLGLSIVIVPVFGFALNFSPWGITLGPIMATLSLYIMFMCIITIIRRHQLPRGAAFSINIGFVLKSLKADITSRRTGLDRALTMLLLFSIILATVTLAYALVTPREGEQYTEFYILGINGTAADYPGELSAGESGSVIVGVKNHEGEAANYKLEMRLDNRSLPLSDEYENIDLEDDGRWEERITFTPEDAGENRKLQFLLYREDDLTVPYRELHLWIDVTED</sequence>
<evidence type="ECO:0000313" key="4">
    <source>
        <dbReference type="Proteomes" id="UP000509594"/>
    </source>
</evidence>
<accession>A0A7D5INI3</accession>
<keyword evidence="1" id="KW-1133">Transmembrane helix</keyword>
<dbReference type="AlphaFoldDB" id="A0A7D5INI3"/>
<dbReference type="GeneID" id="55821003"/>
<proteinExistence type="predicted"/>
<organism evidence="3 4">
    <name type="scientific">Methanolobus zinderi</name>
    <dbReference type="NCBI Taxonomy" id="536044"/>
    <lineage>
        <taxon>Archaea</taxon>
        <taxon>Methanobacteriati</taxon>
        <taxon>Methanobacteriota</taxon>
        <taxon>Stenosarchaea group</taxon>
        <taxon>Methanomicrobia</taxon>
        <taxon>Methanosarcinales</taxon>
        <taxon>Methanosarcinaceae</taxon>
        <taxon>Methanolobus</taxon>
    </lineage>
</organism>
<dbReference type="InterPro" id="IPR011674">
    <property type="entry name" value="DUF1616"/>
</dbReference>
<feature type="transmembrane region" description="Helical" evidence="1">
    <location>
        <begin position="95"/>
        <end position="116"/>
    </location>
</feature>
<name>A0A7D5INI3_9EURY</name>
<dbReference type="OrthoDB" id="82282at2157"/>
<evidence type="ECO:0000313" key="3">
    <source>
        <dbReference type="EMBL" id="QLC49645.1"/>
    </source>
</evidence>
<keyword evidence="1" id="KW-0812">Transmembrane</keyword>